<sequence>MSKTRTLQLIGLSRSAYHYRHHPRRGTTHPIPQRDRYQPHALTVEEIRAVGEVITTGFTHGRSIEQSYFQHLDAHTYLASLSTFYRVARRRGLSLPPARRRRRHATTAQRRAAPMLKATAPDQVYCWDISFLPGATTRQSFALYTVIDLYSRKIVGHTVQPTENHYTAATFLAGVIDQATNQVQVVHSDNGAAMTSASVHHALTHRGVEMSFIWPGVSNDNAFVESFFKTLKHGHHYPGVFDDIDEAAAWITDQISYYNTTHRHSGIAGFTPQQLHDGSWVHTARRRQQQLTAAYHRTPGRFRRPPLVETPKATVSINIANDGSKLQLPPVLETLLAS</sequence>
<dbReference type="NCBIfam" id="NF033516">
    <property type="entry name" value="transpos_IS3"/>
    <property type="match status" value="1"/>
</dbReference>
<dbReference type="RefSeq" id="WP_259426768.1">
    <property type="nucleotide sequence ID" value="NZ_JANWTC010000001.1"/>
</dbReference>
<dbReference type="InterPro" id="IPR036397">
    <property type="entry name" value="RNaseH_sf"/>
</dbReference>
<proteinExistence type="predicted"/>
<dbReference type="EMBL" id="JANWTC010000001">
    <property type="protein sequence ID" value="MCS5478615.1"/>
    <property type="molecule type" value="Genomic_DNA"/>
</dbReference>
<dbReference type="InterPro" id="IPR012337">
    <property type="entry name" value="RNaseH-like_sf"/>
</dbReference>
<dbReference type="PANTHER" id="PTHR46889:SF4">
    <property type="entry name" value="TRANSPOSASE INSO FOR INSERTION SEQUENCE ELEMENT IS911B-RELATED"/>
    <property type="match status" value="1"/>
</dbReference>
<dbReference type="Gene3D" id="3.30.420.10">
    <property type="entry name" value="Ribonuclease H-like superfamily/Ribonuclease H"/>
    <property type="match status" value="1"/>
</dbReference>
<accession>A0ABT2FTR3</accession>
<evidence type="ECO:0000313" key="2">
    <source>
        <dbReference type="EMBL" id="MCS5478615.1"/>
    </source>
</evidence>
<gene>
    <name evidence="2" type="ORF">NYP18_02985</name>
</gene>
<dbReference type="InterPro" id="IPR048020">
    <property type="entry name" value="Transpos_IS3"/>
</dbReference>
<dbReference type="PROSITE" id="PS50994">
    <property type="entry name" value="INTEGRASE"/>
    <property type="match status" value="1"/>
</dbReference>
<comment type="caution">
    <text evidence="2">The sequence shown here is derived from an EMBL/GenBank/DDBJ whole genome shotgun (WGS) entry which is preliminary data.</text>
</comment>
<dbReference type="Pfam" id="PF13333">
    <property type="entry name" value="rve_2"/>
    <property type="match status" value="1"/>
</dbReference>
<dbReference type="InterPro" id="IPR050900">
    <property type="entry name" value="Transposase_IS3/IS150/IS904"/>
</dbReference>
<evidence type="ECO:0000313" key="3">
    <source>
        <dbReference type="Proteomes" id="UP001205965"/>
    </source>
</evidence>
<keyword evidence="3" id="KW-1185">Reference proteome</keyword>
<protein>
    <submittedName>
        <fullName evidence="2">IS3 family transposase</fullName>
    </submittedName>
</protein>
<organism evidence="2 3">
    <name type="scientific">Corynebacterium lemuris</name>
    <dbReference type="NCBI Taxonomy" id="1859292"/>
    <lineage>
        <taxon>Bacteria</taxon>
        <taxon>Bacillati</taxon>
        <taxon>Actinomycetota</taxon>
        <taxon>Actinomycetes</taxon>
        <taxon>Mycobacteriales</taxon>
        <taxon>Corynebacteriaceae</taxon>
        <taxon>Corynebacterium</taxon>
    </lineage>
</organism>
<dbReference type="SUPFAM" id="SSF53098">
    <property type="entry name" value="Ribonuclease H-like"/>
    <property type="match status" value="1"/>
</dbReference>
<evidence type="ECO:0000259" key="1">
    <source>
        <dbReference type="PROSITE" id="PS50994"/>
    </source>
</evidence>
<name>A0ABT2FTR3_9CORY</name>
<dbReference type="InterPro" id="IPR001584">
    <property type="entry name" value="Integrase_cat-core"/>
</dbReference>
<dbReference type="Pfam" id="PF00665">
    <property type="entry name" value="rve"/>
    <property type="match status" value="1"/>
</dbReference>
<reference evidence="2 3" key="1">
    <citation type="submission" date="2022-08" db="EMBL/GenBank/DDBJ databases">
        <title>YIM 101645 draft genome.</title>
        <authorList>
            <person name="Chen X."/>
        </authorList>
    </citation>
    <scope>NUCLEOTIDE SEQUENCE [LARGE SCALE GENOMIC DNA]</scope>
    <source>
        <strain evidence="2 3">YIM 101645</strain>
    </source>
</reference>
<dbReference type="Proteomes" id="UP001205965">
    <property type="component" value="Unassembled WGS sequence"/>
</dbReference>
<feature type="domain" description="Integrase catalytic" evidence="1">
    <location>
        <begin position="117"/>
        <end position="280"/>
    </location>
</feature>
<dbReference type="PANTHER" id="PTHR46889">
    <property type="entry name" value="TRANSPOSASE INSF FOR INSERTION SEQUENCE IS3B-RELATED"/>
    <property type="match status" value="1"/>
</dbReference>